<gene>
    <name evidence="5" type="ORF">H5410_038374</name>
</gene>
<comment type="caution">
    <text evidence="5">The sequence shown here is derived from an EMBL/GenBank/DDBJ whole genome shotgun (WGS) entry which is preliminary data.</text>
</comment>
<dbReference type="InterPro" id="IPR004127">
    <property type="entry name" value="Prefoldin_subunit_alpha"/>
</dbReference>
<evidence type="ECO:0000256" key="2">
    <source>
        <dbReference type="ARBA" id="ARBA00023242"/>
    </source>
</evidence>
<dbReference type="EMBL" id="JACXVP010000007">
    <property type="protein sequence ID" value="KAG5597142.1"/>
    <property type="molecule type" value="Genomic_DNA"/>
</dbReference>
<dbReference type="GO" id="GO:0000122">
    <property type="term" value="P:negative regulation of transcription by RNA polymerase II"/>
    <property type="evidence" value="ECO:0007669"/>
    <property type="project" value="TreeGrafter"/>
</dbReference>
<dbReference type="InterPro" id="IPR052255">
    <property type="entry name" value="RNA_pol_II_subunit5-mediator"/>
</dbReference>
<dbReference type="GO" id="GO:0019212">
    <property type="term" value="F:phosphatase inhibitor activity"/>
    <property type="evidence" value="ECO:0007669"/>
    <property type="project" value="TreeGrafter"/>
</dbReference>
<accession>A0A9J5YDS6</accession>
<dbReference type="GO" id="GO:0005634">
    <property type="term" value="C:nucleus"/>
    <property type="evidence" value="ECO:0007669"/>
    <property type="project" value="UniProtKB-SubCell"/>
</dbReference>
<feature type="compositionally biased region" description="Polar residues" evidence="4">
    <location>
        <begin position="463"/>
        <end position="476"/>
    </location>
</feature>
<proteinExistence type="inferred from homology"/>
<dbReference type="PANTHER" id="PTHR15111:SF0">
    <property type="entry name" value="UNCONVENTIONAL PREFOLDIN RPB5 INTERACTOR 1"/>
    <property type="match status" value="1"/>
</dbReference>
<evidence type="ECO:0000256" key="3">
    <source>
        <dbReference type="ARBA" id="ARBA00038295"/>
    </source>
</evidence>
<protein>
    <submittedName>
        <fullName evidence="5">Uncharacterized protein</fullName>
    </submittedName>
</protein>
<dbReference type="PANTHER" id="PTHR15111">
    <property type="entry name" value="RNA POLYMERASE II SUBUNIT 5-MEDIATING PROTEIN NNX3"/>
    <property type="match status" value="1"/>
</dbReference>
<dbReference type="AlphaFoldDB" id="A0A9J5YDS6"/>
<organism evidence="5 6">
    <name type="scientific">Solanum commersonii</name>
    <name type="common">Commerson's wild potato</name>
    <name type="synonym">Commerson's nightshade</name>
    <dbReference type="NCBI Taxonomy" id="4109"/>
    <lineage>
        <taxon>Eukaryota</taxon>
        <taxon>Viridiplantae</taxon>
        <taxon>Streptophyta</taxon>
        <taxon>Embryophyta</taxon>
        <taxon>Tracheophyta</taxon>
        <taxon>Spermatophyta</taxon>
        <taxon>Magnoliopsida</taxon>
        <taxon>eudicotyledons</taxon>
        <taxon>Gunneridae</taxon>
        <taxon>Pentapetalae</taxon>
        <taxon>asterids</taxon>
        <taxon>lamiids</taxon>
        <taxon>Solanales</taxon>
        <taxon>Solanaceae</taxon>
        <taxon>Solanoideae</taxon>
        <taxon>Solaneae</taxon>
        <taxon>Solanum</taxon>
    </lineage>
</organism>
<dbReference type="GO" id="GO:0006457">
    <property type="term" value="P:protein folding"/>
    <property type="evidence" value="ECO:0007669"/>
    <property type="project" value="UniProtKB-ARBA"/>
</dbReference>
<dbReference type="CDD" id="cd23159">
    <property type="entry name" value="Prefoldin_URI1"/>
    <property type="match status" value="1"/>
</dbReference>
<evidence type="ECO:0000313" key="5">
    <source>
        <dbReference type="EMBL" id="KAG5597142.1"/>
    </source>
</evidence>
<keyword evidence="2" id="KW-0539">Nucleus</keyword>
<reference evidence="5 6" key="1">
    <citation type="submission" date="2020-09" db="EMBL/GenBank/DDBJ databases">
        <title>De no assembly of potato wild relative species, Solanum commersonii.</title>
        <authorList>
            <person name="Cho K."/>
        </authorList>
    </citation>
    <scope>NUCLEOTIDE SEQUENCE [LARGE SCALE GENOMIC DNA]</scope>
    <source>
        <strain evidence="5">LZ3.2</strain>
        <tissue evidence="5">Leaf</tissue>
    </source>
</reference>
<dbReference type="Proteomes" id="UP000824120">
    <property type="component" value="Chromosome 7"/>
</dbReference>
<dbReference type="OrthoDB" id="21413at2759"/>
<keyword evidence="6" id="KW-1185">Reference proteome</keyword>
<dbReference type="Pfam" id="PF02996">
    <property type="entry name" value="Prefoldin"/>
    <property type="match status" value="1"/>
</dbReference>
<dbReference type="GO" id="GO:0003682">
    <property type="term" value="F:chromatin binding"/>
    <property type="evidence" value="ECO:0007669"/>
    <property type="project" value="TreeGrafter"/>
</dbReference>
<feature type="region of interest" description="Disordered" evidence="4">
    <location>
        <begin position="463"/>
        <end position="485"/>
    </location>
</feature>
<evidence type="ECO:0000256" key="4">
    <source>
        <dbReference type="SAM" id="MobiDB-lite"/>
    </source>
</evidence>
<dbReference type="SUPFAM" id="SSF46579">
    <property type="entry name" value="Prefoldin"/>
    <property type="match status" value="1"/>
</dbReference>
<dbReference type="Gene3D" id="1.10.287.370">
    <property type="match status" value="1"/>
</dbReference>
<sequence length="485" mass="54211">MAESVKGTVTSLSSLFPVEEAQKAAKRVEETISERQKQLDQLRDFATDNSTLIKLVQRLPDELHHDIMAINVFAFATFQVPFGKAAFFPGRLIHTNEFLVLLGEGHYAERTAKQTVEILNRRGKALEVQVESVKALMQDLKAEASFFDATASEAAEGLVEIREDYVEETSPKEASMIGMFHLLLNVITINFVTCLIEVIGSSMRGIVEPELPISSQAEDVSHVKDEEYDRILSRLAELEKEEEEAENANQEELGSDDSDVSPVHVILEEEMKSLEVIFAKLHLTCGLMHNFGKLKERGESSRFQSTEKFPDHWHVSNPSLLPKMLKVQKQHLKISSSQSNCPDRESQFRLVSQLLCAPEVLNAGALSLISASRKIELEAALAFPFSPTIYSYQNCLVPENYLPENLAYGKFNLTENAPMEPQAKEDVEAPVIAKTKADARPSEPQFDSSKAFTGSIVEHNSDVNSKAQSVIRSSKPVSRFKMQRK</sequence>
<comment type="similarity">
    <text evidence="3">Belongs to the RNA polymerase II subunit 5-mediating protein family.</text>
</comment>
<evidence type="ECO:0000256" key="1">
    <source>
        <dbReference type="ARBA" id="ARBA00004123"/>
    </source>
</evidence>
<comment type="subcellular location">
    <subcellularLocation>
        <location evidence="1">Nucleus</location>
    </subcellularLocation>
</comment>
<feature type="region of interest" description="Disordered" evidence="4">
    <location>
        <begin position="239"/>
        <end position="260"/>
    </location>
</feature>
<dbReference type="InterPro" id="IPR009053">
    <property type="entry name" value="Prefoldin"/>
</dbReference>
<evidence type="ECO:0000313" key="6">
    <source>
        <dbReference type="Proteomes" id="UP000824120"/>
    </source>
</evidence>
<dbReference type="GO" id="GO:0009409">
    <property type="term" value="P:response to cold"/>
    <property type="evidence" value="ECO:0007669"/>
    <property type="project" value="UniProtKB-ARBA"/>
</dbReference>
<name>A0A9J5YDS6_SOLCO</name>
<dbReference type="GO" id="GO:0003714">
    <property type="term" value="F:transcription corepressor activity"/>
    <property type="evidence" value="ECO:0007669"/>
    <property type="project" value="TreeGrafter"/>
</dbReference>